<accession>A0A1G7M3Z9</accession>
<reference evidence="2 3" key="1">
    <citation type="submission" date="2016-10" db="EMBL/GenBank/DDBJ databases">
        <authorList>
            <person name="de Groot N.N."/>
        </authorList>
    </citation>
    <scope>NUCLEOTIDE SEQUENCE [LARGE SCALE GENOMIC DNA]</scope>
    <source>
        <strain evidence="2 3">R5</strain>
    </source>
</reference>
<proteinExistence type="predicted"/>
<evidence type="ECO:0000313" key="3">
    <source>
        <dbReference type="Proteomes" id="UP000199245"/>
    </source>
</evidence>
<dbReference type="EMBL" id="FMZW01000061">
    <property type="protein sequence ID" value="SDF56374.1"/>
    <property type="molecule type" value="Genomic_DNA"/>
</dbReference>
<protein>
    <submittedName>
        <fullName evidence="2">Uncharacterized protein</fullName>
    </submittedName>
</protein>
<evidence type="ECO:0000256" key="1">
    <source>
        <dbReference type="SAM" id="MobiDB-lite"/>
    </source>
</evidence>
<gene>
    <name evidence="2" type="ORF">SAMN05216337_106112</name>
</gene>
<evidence type="ECO:0000313" key="2">
    <source>
        <dbReference type="EMBL" id="SDF56374.1"/>
    </source>
</evidence>
<name>A0A1G7M3Z9_9BRAD</name>
<organism evidence="2 3">
    <name type="scientific">Bradyrhizobium brasilense</name>
    <dbReference type="NCBI Taxonomy" id="1419277"/>
    <lineage>
        <taxon>Bacteria</taxon>
        <taxon>Pseudomonadati</taxon>
        <taxon>Pseudomonadota</taxon>
        <taxon>Alphaproteobacteria</taxon>
        <taxon>Hyphomicrobiales</taxon>
        <taxon>Nitrobacteraceae</taxon>
        <taxon>Bradyrhizobium</taxon>
    </lineage>
</organism>
<feature type="compositionally biased region" description="Low complexity" evidence="1">
    <location>
        <begin position="78"/>
        <end position="91"/>
    </location>
</feature>
<sequence>MPTIGCRYHHHQQHDQHQLEHCDWRRRQPSGGWRPRAVKPAGDRRKIACVRRGGQRCGHRFQRDRRCGSGAPRSALASASWPLSAAQGSSSRARRMHDHTRSPDVRRLEFAFNCQPLRDLACAMRSAPRQLPLPSIAQPGKSKVRGEHGTGYNFKAASIRPNPPLLGLADEKSDFDPVRLGSRQAAVGRIRRSAAVGEIHVFQRSSNWGHPIQALLRHRVVQPSCRLPCSRA</sequence>
<dbReference type="AlphaFoldDB" id="A0A1G7M3Z9"/>
<dbReference type="Proteomes" id="UP000199245">
    <property type="component" value="Unassembled WGS sequence"/>
</dbReference>
<feature type="region of interest" description="Disordered" evidence="1">
    <location>
        <begin position="78"/>
        <end position="101"/>
    </location>
</feature>